<gene>
    <name evidence="1" type="ORF">SRCM100623_02829</name>
</gene>
<dbReference type="Proteomes" id="UP000093796">
    <property type="component" value="Unassembled WGS sequence"/>
</dbReference>
<organism evidence="1 2">
    <name type="scientific">Acetobacter pasteurianus</name>
    <name type="common">Acetobacter turbidans</name>
    <dbReference type="NCBI Taxonomy" id="438"/>
    <lineage>
        <taxon>Bacteria</taxon>
        <taxon>Pseudomonadati</taxon>
        <taxon>Pseudomonadota</taxon>
        <taxon>Alphaproteobacteria</taxon>
        <taxon>Acetobacterales</taxon>
        <taxon>Acetobacteraceae</taxon>
        <taxon>Acetobacter</taxon>
    </lineage>
</organism>
<reference evidence="1 2" key="1">
    <citation type="submission" date="2016-05" db="EMBL/GenBank/DDBJ databases">
        <title>Genome sequencing of Acetobacter pasteurianus strain SRCM100623.</title>
        <authorList>
            <person name="Song Y.R."/>
        </authorList>
    </citation>
    <scope>NUCLEOTIDE SEQUENCE [LARGE SCALE GENOMIC DNA]</scope>
    <source>
        <strain evidence="1 2">SRCM100623</strain>
    </source>
</reference>
<dbReference type="AlphaFoldDB" id="A0A1A0CDA1"/>
<name>A0A1A0CDA1_ACEPA</name>
<protein>
    <submittedName>
        <fullName evidence="1">Uncharacterized protein</fullName>
    </submittedName>
</protein>
<evidence type="ECO:0000313" key="1">
    <source>
        <dbReference type="EMBL" id="OAZ60954.1"/>
    </source>
</evidence>
<dbReference type="EMBL" id="LYUD01000159">
    <property type="protein sequence ID" value="OAZ60954.1"/>
    <property type="molecule type" value="Genomic_DNA"/>
</dbReference>
<proteinExistence type="predicted"/>
<sequence length="82" mass="8884">MQLILNLSLLILRQAASNLASRSVSTLEIYNFPSSSLSGRDVENALPLLFVLPMIANCPISNTLVTIMAESGRSTLDICFIT</sequence>
<accession>A0A1A0CDA1</accession>
<comment type="caution">
    <text evidence="1">The sequence shown here is derived from an EMBL/GenBank/DDBJ whole genome shotgun (WGS) entry which is preliminary data.</text>
</comment>
<evidence type="ECO:0000313" key="2">
    <source>
        <dbReference type="Proteomes" id="UP000093796"/>
    </source>
</evidence>